<protein>
    <recommendedName>
        <fullName evidence="2">Winged helix-turn-helix domain-containing protein</fullName>
    </recommendedName>
</protein>
<dbReference type="Proteomes" id="UP000571084">
    <property type="component" value="Unassembled WGS sequence"/>
</dbReference>
<dbReference type="RefSeq" id="WP_168052725.1">
    <property type="nucleotide sequence ID" value="NZ_JAAOZT010000002.1"/>
</dbReference>
<name>A0A840RLJ7_9BURK</name>
<dbReference type="EMBL" id="JACHHQ010000001">
    <property type="protein sequence ID" value="MBB5198633.1"/>
    <property type="molecule type" value="Genomic_DNA"/>
</dbReference>
<dbReference type="InterPro" id="IPR055245">
    <property type="entry name" value="HTH_proteobacteria"/>
</dbReference>
<feature type="region of interest" description="Disordered" evidence="1">
    <location>
        <begin position="1"/>
        <end position="24"/>
    </location>
</feature>
<sequence>MSRTPRKPKTKKVAPGKGKATSGNLQNKVLRCGEKHISKFREALRQKNLLLSSTKTETQLDTLLKILQYRGDAGVNTPEGVGIGFARIATRVFDLEMRGWRIDTLREDVITADGLTHRGIARYVFRGRRVDFIDPQGALDLGAAA</sequence>
<feature type="domain" description="Winged helix-turn-helix" evidence="2">
    <location>
        <begin position="87"/>
        <end position="125"/>
    </location>
</feature>
<keyword evidence="4" id="KW-1185">Reference proteome</keyword>
<gene>
    <name evidence="3" type="ORF">HNR39_000443</name>
</gene>
<accession>A0A840RLJ7</accession>
<organism evidence="3 4">
    <name type="scientific">Glaciimonas immobilis</name>
    <dbReference type="NCBI Taxonomy" id="728004"/>
    <lineage>
        <taxon>Bacteria</taxon>
        <taxon>Pseudomonadati</taxon>
        <taxon>Pseudomonadota</taxon>
        <taxon>Betaproteobacteria</taxon>
        <taxon>Burkholderiales</taxon>
        <taxon>Oxalobacteraceae</taxon>
        <taxon>Glaciimonas</taxon>
    </lineage>
</organism>
<feature type="compositionally biased region" description="Basic residues" evidence="1">
    <location>
        <begin position="1"/>
        <end position="14"/>
    </location>
</feature>
<evidence type="ECO:0000313" key="4">
    <source>
        <dbReference type="Proteomes" id="UP000571084"/>
    </source>
</evidence>
<dbReference type="Pfam" id="PF14090">
    <property type="entry name" value="HTH_39"/>
    <property type="match status" value="1"/>
</dbReference>
<reference evidence="3 4" key="1">
    <citation type="submission" date="2020-08" db="EMBL/GenBank/DDBJ databases">
        <title>Genomic Encyclopedia of Type Strains, Phase IV (KMG-IV): sequencing the most valuable type-strain genomes for metagenomic binning, comparative biology and taxonomic classification.</title>
        <authorList>
            <person name="Goeker M."/>
        </authorList>
    </citation>
    <scope>NUCLEOTIDE SEQUENCE [LARGE SCALE GENOMIC DNA]</scope>
    <source>
        <strain evidence="3 4">DSM 23240</strain>
    </source>
</reference>
<evidence type="ECO:0000256" key="1">
    <source>
        <dbReference type="SAM" id="MobiDB-lite"/>
    </source>
</evidence>
<comment type="caution">
    <text evidence="3">The sequence shown here is derived from an EMBL/GenBank/DDBJ whole genome shotgun (WGS) entry which is preliminary data.</text>
</comment>
<dbReference type="AlphaFoldDB" id="A0A840RLJ7"/>
<proteinExistence type="predicted"/>
<evidence type="ECO:0000259" key="2">
    <source>
        <dbReference type="Pfam" id="PF14090"/>
    </source>
</evidence>
<evidence type="ECO:0000313" key="3">
    <source>
        <dbReference type="EMBL" id="MBB5198633.1"/>
    </source>
</evidence>